<gene>
    <name evidence="2" type="ORF">NCTC11421_01534</name>
</gene>
<dbReference type="EMBL" id="UGRI01000001">
    <property type="protein sequence ID" value="SUA21579.1"/>
    <property type="molecule type" value="Genomic_DNA"/>
</dbReference>
<keyword evidence="1" id="KW-1133">Transmembrane helix</keyword>
<feature type="transmembrane region" description="Helical" evidence="1">
    <location>
        <begin position="7"/>
        <end position="35"/>
    </location>
</feature>
<protein>
    <submittedName>
        <fullName evidence="2">Uncharacterized protein</fullName>
    </submittedName>
</protein>
<name>A0A378VZ27_NEIGO</name>
<keyword evidence="1" id="KW-0812">Transmembrane</keyword>
<accession>A0A378VZ27</accession>
<evidence type="ECO:0000256" key="1">
    <source>
        <dbReference type="SAM" id="Phobius"/>
    </source>
</evidence>
<proteinExistence type="predicted"/>
<sequence>MRCQSTNFLAVAISTLINIAFNLSGFICIFLFQILTPSVDSSINSIRNYTGLMSLGLNISKCRPSSG</sequence>
<dbReference type="AlphaFoldDB" id="A0A378VZ27"/>
<reference evidence="2" key="1">
    <citation type="submission" date="2018-06" db="EMBL/GenBank/DDBJ databases">
        <authorList>
            <consortium name="Pathogen Informatics"/>
            <person name="Doyle S."/>
        </authorList>
    </citation>
    <scope>NUCLEOTIDE SEQUENCE [LARGE SCALE GENOMIC DNA]</scope>
    <source>
        <strain evidence="2">NCTC11421</strain>
    </source>
</reference>
<organism evidence="2">
    <name type="scientific">Neisseria gonorrhoeae</name>
    <dbReference type="NCBI Taxonomy" id="485"/>
    <lineage>
        <taxon>Bacteria</taxon>
        <taxon>Pseudomonadati</taxon>
        <taxon>Pseudomonadota</taxon>
        <taxon>Betaproteobacteria</taxon>
        <taxon>Neisseriales</taxon>
        <taxon>Neisseriaceae</taxon>
        <taxon>Neisseria</taxon>
    </lineage>
</organism>
<keyword evidence="1" id="KW-0472">Membrane</keyword>
<evidence type="ECO:0000313" key="2">
    <source>
        <dbReference type="EMBL" id="SUA21579.1"/>
    </source>
</evidence>